<keyword evidence="1" id="KW-0472">Membrane</keyword>
<evidence type="ECO:0000259" key="2">
    <source>
        <dbReference type="PROSITE" id="PS51464"/>
    </source>
</evidence>
<dbReference type="PANTHER" id="PTHR30514:SF1">
    <property type="entry name" value="HTH-TYPE TRANSCRIPTIONAL REGULATOR HEXR-RELATED"/>
    <property type="match status" value="1"/>
</dbReference>
<keyword evidence="1" id="KW-1133">Transmembrane helix</keyword>
<gene>
    <name evidence="3" type="ORF">GM31_04500</name>
</gene>
<feature type="transmembrane region" description="Helical" evidence="1">
    <location>
        <begin position="318"/>
        <end position="336"/>
    </location>
</feature>
<evidence type="ECO:0000256" key="1">
    <source>
        <dbReference type="SAM" id="Phobius"/>
    </source>
</evidence>
<dbReference type="EMBL" id="JNGI01000152">
    <property type="protein sequence ID" value="KNC90369.1"/>
    <property type="molecule type" value="Genomic_DNA"/>
</dbReference>
<protein>
    <recommendedName>
        <fullName evidence="2">SIS domain-containing protein</fullName>
    </recommendedName>
</protein>
<dbReference type="GO" id="GO:1901135">
    <property type="term" value="P:carbohydrate derivative metabolic process"/>
    <property type="evidence" value="ECO:0007669"/>
    <property type="project" value="InterPro"/>
</dbReference>
<dbReference type="SUPFAM" id="SSF53697">
    <property type="entry name" value="SIS domain"/>
    <property type="match status" value="1"/>
</dbReference>
<evidence type="ECO:0000313" key="3">
    <source>
        <dbReference type="EMBL" id="KNC90369.1"/>
    </source>
</evidence>
<dbReference type="GO" id="GO:0097367">
    <property type="term" value="F:carbohydrate derivative binding"/>
    <property type="evidence" value="ECO:0007669"/>
    <property type="project" value="InterPro"/>
</dbReference>
<dbReference type="InterPro" id="IPR001347">
    <property type="entry name" value="SIS_dom"/>
</dbReference>
<sequence length="345" mass="38153">MQDMSSAIMPLSETRKEVNEIMSFIKYHDLNSARKNIAEHIDVQKIRQILLIGSGDSYALALLYAAVLNNITLLPARAIQSYEFVSEKTDYLDGAWLVIVLSASGRVSPVLDVLTKAQHSQAQVLGITNNNESRFAILAQKCVFTQASKKGMPTQSTLAMALFLDALACVLHPAYEKKHGLQLQHLRLYAMYAPVLSRLALGDELLLHLFSRRITLLGSGGNLGLATLFSNLLWCGPQLASQVFPLEEYEHALRLNQASDNDLIIIFDCTATQGVLAYHIRQKLMKNNATVVHVDNGLLSLMFSGSSRTFSGNGDCRYYAMLFIFSLIISATEMFLSCGGKRVTE</sequence>
<keyword evidence="1" id="KW-0812">Transmembrane</keyword>
<evidence type="ECO:0000313" key="4">
    <source>
        <dbReference type="Proteomes" id="UP000037393"/>
    </source>
</evidence>
<dbReference type="Proteomes" id="UP000037393">
    <property type="component" value="Unassembled WGS sequence"/>
</dbReference>
<dbReference type="Pfam" id="PF01380">
    <property type="entry name" value="SIS"/>
    <property type="match status" value="1"/>
</dbReference>
<dbReference type="Gene3D" id="3.40.50.10490">
    <property type="entry name" value="Glucose-6-phosphate isomerase like protein, domain 1"/>
    <property type="match status" value="1"/>
</dbReference>
<organism evidence="3 4">
    <name type="scientific">Trabulsiella odontotermitis</name>
    <dbReference type="NCBI Taxonomy" id="379893"/>
    <lineage>
        <taxon>Bacteria</taxon>
        <taxon>Pseudomonadati</taxon>
        <taxon>Pseudomonadota</taxon>
        <taxon>Gammaproteobacteria</taxon>
        <taxon>Enterobacterales</taxon>
        <taxon>Enterobacteriaceae</taxon>
        <taxon>Trabulsiella</taxon>
    </lineage>
</organism>
<proteinExistence type="predicted"/>
<dbReference type="PROSITE" id="PS51464">
    <property type="entry name" value="SIS"/>
    <property type="match status" value="1"/>
</dbReference>
<accession>A0A0L0GND1</accession>
<feature type="domain" description="SIS" evidence="2">
    <location>
        <begin position="37"/>
        <end position="177"/>
    </location>
</feature>
<dbReference type="GO" id="GO:0003700">
    <property type="term" value="F:DNA-binding transcription factor activity"/>
    <property type="evidence" value="ECO:0007669"/>
    <property type="project" value="InterPro"/>
</dbReference>
<dbReference type="AlphaFoldDB" id="A0A0L0GND1"/>
<keyword evidence="4" id="KW-1185">Reference proteome</keyword>
<reference evidence="3 4" key="1">
    <citation type="journal article" date="2015" name="Appl. Environ. Microbiol.">
        <title>The Enterobacterium Trabulsiella odontotermitis Presents Novel Adaptations Related to Its Association with Fungus-Growing Termites.</title>
        <authorList>
            <person name="Sapountzis P."/>
            <person name="Gruntjes T."/>
            <person name="Otani S."/>
            <person name="Estevez J."/>
            <person name="da Costa R.R."/>
            <person name="Plunkett G.3rd."/>
            <person name="Perna N.T."/>
            <person name="Poulsen M."/>
        </authorList>
    </citation>
    <scope>NUCLEOTIDE SEQUENCE [LARGE SCALE GENOMIC DNA]</scope>
    <source>
        <strain evidence="3 4">12</strain>
    </source>
</reference>
<dbReference type="PATRIC" id="fig|379893.4.peg.916"/>
<comment type="caution">
    <text evidence="3">The sequence shown here is derived from an EMBL/GenBank/DDBJ whole genome shotgun (WGS) entry which is preliminary data.</text>
</comment>
<dbReference type="PANTHER" id="PTHR30514">
    <property type="entry name" value="GLUCOKINASE"/>
    <property type="match status" value="1"/>
</dbReference>
<dbReference type="GO" id="GO:0003677">
    <property type="term" value="F:DNA binding"/>
    <property type="evidence" value="ECO:0007669"/>
    <property type="project" value="InterPro"/>
</dbReference>
<dbReference type="InterPro" id="IPR047640">
    <property type="entry name" value="RpiR-like"/>
</dbReference>
<name>A0A0L0GND1_9ENTR</name>
<dbReference type="InterPro" id="IPR046348">
    <property type="entry name" value="SIS_dom_sf"/>
</dbReference>